<evidence type="ECO:0007829" key="2">
    <source>
        <dbReference type="PDB" id="2MLJ"/>
    </source>
</evidence>
<reference evidence="1 2" key="1">
    <citation type="journal article" date="2014" name="Chem. Sci.">
        <title>Characterization of caulonodin lasso peptides revealed unprecedented N-terminal residues and a precursor motif essential for peptide maturation.</title>
        <authorList>
            <person name="Zimmermann M."/>
            <person name="Hegemann J.D."/>
            <person name="Xie X."/>
            <person name="Marahiel M.A."/>
        </authorList>
    </citation>
    <scope>STRUCTURE BY NMR</scope>
</reference>
<dbReference type="SMR" id="A0A0H2UKY1"/>
<keyword evidence="1 2" id="KW-0002">3D-structure</keyword>
<dbReference type="PDB" id="2MLJ">
    <property type="method" value="NMR"/>
    <property type="chains" value="A=1-18"/>
</dbReference>
<accession>A0A0H2UKY1</accession>
<name>A0A0H2UKY1_CAUSK</name>
<protein>
    <submittedName>
        <fullName evidence="1">Caulonodin V</fullName>
    </submittedName>
</protein>
<sequence length="18" mass="2001">SIGDSGLRESMSSQTYWP</sequence>
<evidence type="ECO:0000313" key="1">
    <source>
        <dbReference type="PDB" id="2MLJ"/>
    </source>
</evidence>
<dbReference type="AlphaFoldDB" id="A0A0H2UKY1"/>
<organism evidence="1">
    <name type="scientific">Caulobacter sp. (strain K31)</name>
    <dbReference type="NCBI Taxonomy" id="366602"/>
    <lineage>
        <taxon>Bacteria</taxon>
        <taxon>Pseudomonadati</taxon>
        <taxon>Pseudomonadota</taxon>
        <taxon>Alphaproteobacteria</taxon>
        <taxon>Caulobacterales</taxon>
        <taxon>Caulobacteraceae</taxon>
        <taxon>Caulobacter</taxon>
    </lineage>
</organism>
<proteinExistence type="evidence at protein level"/>
<dbReference type="PDBsum" id="2MLJ"/>